<dbReference type="Proteomes" id="UP000184251">
    <property type="component" value="Unassembled WGS sequence"/>
</dbReference>
<evidence type="ECO:0000313" key="8">
    <source>
        <dbReference type="EMBL" id="SHE90091.1"/>
    </source>
</evidence>
<dbReference type="RefSeq" id="WP_073270593.1">
    <property type="nucleotide sequence ID" value="NZ_FQTU01000009.1"/>
</dbReference>
<evidence type="ECO:0000256" key="2">
    <source>
        <dbReference type="ARBA" id="ARBA00022475"/>
    </source>
</evidence>
<keyword evidence="9" id="KW-1185">Reference proteome</keyword>
<keyword evidence="4 6" id="KW-1133">Transmembrane helix</keyword>
<comment type="subcellular location">
    <subcellularLocation>
        <location evidence="1">Cell membrane</location>
        <topology evidence="1">Single-pass membrane protein</topology>
    </subcellularLocation>
</comment>
<keyword evidence="5 6" id="KW-0472">Membrane</keyword>
<dbReference type="PANTHER" id="PTHR33885:SF3">
    <property type="entry name" value="PHAGE SHOCK PROTEIN C"/>
    <property type="match status" value="1"/>
</dbReference>
<organism evidence="8 9">
    <name type="scientific">Alkalibacter saccharofermentans DSM 14828</name>
    <dbReference type="NCBI Taxonomy" id="1120975"/>
    <lineage>
        <taxon>Bacteria</taxon>
        <taxon>Bacillati</taxon>
        <taxon>Bacillota</taxon>
        <taxon>Clostridia</taxon>
        <taxon>Eubacteriales</taxon>
        <taxon>Eubacteriaceae</taxon>
        <taxon>Alkalibacter</taxon>
    </lineage>
</organism>
<dbReference type="AlphaFoldDB" id="A0A1M4X9L1"/>
<reference evidence="8 9" key="1">
    <citation type="submission" date="2016-11" db="EMBL/GenBank/DDBJ databases">
        <authorList>
            <person name="Jaros S."/>
            <person name="Januszkiewicz K."/>
            <person name="Wedrychowicz H."/>
        </authorList>
    </citation>
    <scope>NUCLEOTIDE SEQUENCE [LARGE SCALE GENOMIC DNA]</scope>
    <source>
        <strain evidence="8 9">DSM 14828</strain>
    </source>
</reference>
<evidence type="ECO:0000256" key="3">
    <source>
        <dbReference type="ARBA" id="ARBA00022692"/>
    </source>
</evidence>
<accession>A0A1M4X9L1</accession>
<gene>
    <name evidence="8" type="ORF">SAMN02746064_01441</name>
</gene>
<evidence type="ECO:0000313" key="9">
    <source>
        <dbReference type="Proteomes" id="UP000184251"/>
    </source>
</evidence>
<sequence>MNSRLFKSRKDKMILGVCGGVAKYMQIDASIIRILWAIAALFYGSGVLLYLIAAFILPYEDEIDGIIDESKNGEAVENDENQKKVIGTILIAAGLLLLFRNFRFFFDMDIIWSGLLILLGFALVFKERGKNK</sequence>
<dbReference type="GO" id="GO:0005886">
    <property type="term" value="C:plasma membrane"/>
    <property type="evidence" value="ECO:0007669"/>
    <property type="project" value="UniProtKB-SubCell"/>
</dbReference>
<protein>
    <submittedName>
        <fullName evidence="8">Phage shock protein C (PspC) family protein</fullName>
    </submittedName>
</protein>
<evidence type="ECO:0000256" key="4">
    <source>
        <dbReference type="ARBA" id="ARBA00022989"/>
    </source>
</evidence>
<dbReference type="InterPro" id="IPR007168">
    <property type="entry name" value="Phageshock_PspC_N"/>
</dbReference>
<feature type="transmembrane region" description="Helical" evidence="6">
    <location>
        <begin position="34"/>
        <end position="57"/>
    </location>
</feature>
<dbReference type="OrthoDB" id="9815286at2"/>
<name>A0A1M4X9L1_9FIRM</name>
<feature type="domain" description="Phage shock protein PspC N-terminal" evidence="7">
    <location>
        <begin position="4"/>
        <end position="60"/>
    </location>
</feature>
<evidence type="ECO:0000259" key="7">
    <source>
        <dbReference type="Pfam" id="PF04024"/>
    </source>
</evidence>
<dbReference type="InterPro" id="IPR052027">
    <property type="entry name" value="PspC"/>
</dbReference>
<dbReference type="EMBL" id="FQTU01000009">
    <property type="protein sequence ID" value="SHE90091.1"/>
    <property type="molecule type" value="Genomic_DNA"/>
</dbReference>
<dbReference type="Pfam" id="PF04024">
    <property type="entry name" value="PspC"/>
    <property type="match status" value="1"/>
</dbReference>
<evidence type="ECO:0000256" key="6">
    <source>
        <dbReference type="SAM" id="Phobius"/>
    </source>
</evidence>
<keyword evidence="3 6" id="KW-0812">Transmembrane</keyword>
<feature type="transmembrane region" description="Helical" evidence="6">
    <location>
        <begin position="104"/>
        <end position="125"/>
    </location>
</feature>
<evidence type="ECO:0000256" key="5">
    <source>
        <dbReference type="ARBA" id="ARBA00023136"/>
    </source>
</evidence>
<keyword evidence="2" id="KW-1003">Cell membrane</keyword>
<dbReference type="STRING" id="1120975.SAMN02746064_01441"/>
<dbReference type="PANTHER" id="PTHR33885">
    <property type="entry name" value="PHAGE SHOCK PROTEIN C"/>
    <property type="match status" value="1"/>
</dbReference>
<evidence type="ECO:0000256" key="1">
    <source>
        <dbReference type="ARBA" id="ARBA00004162"/>
    </source>
</evidence>
<proteinExistence type="predicted"/>